<dbReference type="STRING" id="395963.Bind_2370"/>
<dbReference type="InterPro" id="IPR038186">
    <property type="entry name" value="CHAD_dom_sf"/>
</dbReference>
<dbReference type="SMART" id="SM00880">
    <property type="entry name" value="CHAD"/>
    <property type="match status" value="1"/>
</dbReference>
<dbReference type="Gene3D" id="2.40.320.10">
    <property type="entry name" value="Hypothetical Protein Pfu-838710-001"/>
    <property type="match status" value="1"/>
</dbReference>
<sequence length="514" mass="57317">MGSETEIELKFLFAPDDLAVLEQSSLIASSLAEAEHQRLKAIYFDTPEGKLWKQGIGLRIRDCARRDGVQRIQTLKCQLSSDLERGEWESPLTGDTPDLTLFDQTPLADFFAKPKIGDSLTAIFTVAVERRSFLLHNEGATIEVALDIGQIIAGSQSSSVHELELELKAGEPAGLLDLARKFQAHLPLSYSPVSKAEHGHMLALGRWALPPKSTNPRLTEDMSATAAFQSIARACLHDYTLSLIALEGPDPIEAVHKGRVALRRLRAAFSLFKPLLADETFPRLANEVRWIARRFGEARDRDVLQTGLFNPAAEAGKIPGSHLLAELMEQARIADYFALAKDIRTARARSFLLDFSLWIEQGAWQHHASQQAAENGASLENFVRPALRERRRKIVRRGRTLVKLTPEARHRLRIAAKKLRYMADFFLDVPSIARNRPSYKIMLEALEKLQASLGELHDQDFKTAFLEAEWPKLSGHDAALFAAGRLSAEGCDDEEMLLNEALEAHATLVKTKVL</sequence>
<dbReference type="OrthoDB" id="9777271at2"/>
<dbReference type="Proteomes" id="UP000001695">
    <property type="component" value="Chromosome"/>
</dbReference>
<dbReference type="eggNOG" id="COG3025">
    <property type="taxonomic scope" value="Bacteria"/>
</dbReference>
<reference evidence="3 4" key="2">
    <citation type="journal article" date="2010" name="J. Bacteriol.">
        <title>Complete genome sequence of Beijerinckia indica subsp. indica.</title>
        <authorList>
            <person name="Tamas I."/>
            <person name="Dedysh S.N."/>
            <person name="Liesack W."/>
            <person name="Stott M.B."/>
            <person name="Alam M."/>
            <person name="Murrell J.C."/>
            <person name="Dunfield P.F."/>
        </authorList>
    </citation>
    <scope>NUCLEOTIDE SEQUENCE [LARGE SCALE GENOMIC DNA]</scope>
    <source>
        <strain evidence="4">ATCC 9039 / DSM 1715 / NCIMB 8712</strain>
    </source>
</reference>
<dbReference type="eggNOG" id="COG5607">
    <property type="taxonomic scope" value="Bacteria"/>
</dbReference>
<feature type="domain" description="CHAD" evidence="2">
    <location>
        <begin position="221"/>
        <end position="514"/>
    </location>
</feature>
<accession>B2IHT8</accession>
<evidence type="ECO:0000259" key="2">
    <source>
        <dbReference type="PROSITE" id="PS51708"/>
    </source>
</evidence>
<reference evidence="4" key="1">
    <citation type="submission" date="2008-03" db="EMBL/GenBank/DDBJ databases">
        <title>Complete sequence of chromosome of Beijerinckia indica subsp. indica ATCC 9039.</title>
        <authorList>
            <consortium name="US DOE Joint Genome Institute"/>
            <person name="Copeland A."/>
            <person name="Lucas S."/>
            <person name="Lapidus A."/>
            <person name="Glavina del Rio T."/>
            <person name="Dalin E."/>
            <person name="Tice H."/>
            <person name="Bruce D."/>
            <person name="Goodwin L."/>
            <person name="Pitluck S."/>
            <person name="LaButti K."/>
            <person name="Schmutz J."/>
            <person name="Larimer F."/>
            <person name="Land M."/>
            <person name="Hauser L."/>
            <person name="Kyrpides N."/>
            <person name="Mikhailova N."/>
            <person name="Dunfield P.F."/>
            <person name="Dedysh S.N."/>
            <person name="Liesack W."/>
            <person name="Saw J.H."/>
            <person name="Alam M."/>
            <person name="Chen Y."/>
            <person name="Murrell J.C."/>
            <person name="Richardson P."/>
        </authorList>
    </citation>
    <scope>NUCLEOTIDE SEQUENCE [LARGE SCALE GENOMIC DNA]</scope>
    <source>
        <strain evidence="4">ATCC 9039 / DSM 1715 / NCIMB 8712</strain>
    </source>
</reference>
<gene>
    <name evidence="3" type="ordered locus">Bind_2370</name>
</gene>
<dbReference type="PROSITE" id="PS51707">
    <property type="entry name" value="CYTH"/>
    <property type="match status" value="1"/>
</dbReference>
<dbReference type="SUPFAM" id="SSF55154">
    <property type="entry name" value="CYTH-like phosphatases"/>
    <property type="match status" value="1"/>
</dbReference>
<dbReference type="PROSITE" id="PS51708">
    <property type="entry name" value="CHAD"/>
    <property type="match status" value="1"/>
</dbReference>
<dbReference type="Pfam" id="PF05235">
    <property type="entry name" value="CHAD"/>
    <property type="match status" value="1"/>
</dbReference>
<dbReference type="HOGENOM" id="CLU_040400_3_0_5"/>
<dbReference type="PANTHER" id="PTHR39569:SF1">
    <property type="entry name" value="INORGANIC TRIPHOSPHATASE"/>
    <property type="match status" value="1"/>
</dbReference>
<dbReference type="AlphaFoldDB" id="B2IHT8"/>
<evidence type="ECO:0000313" key="3">
    <source>
        <dbReference type="EMBL" id="ACB95981.1"/>
    </source>
</evidence>
<dbReference type="InterPro" id="IPR039013">
    <property type="entry name" value="YgiF"/>
</dbReference>
<dbReference type="GO" id="GO:0050355">
    <property type="term" value="F:inorganic triphosphate phosphatase activity"/>
    <property type="evidence" value="ECO:0007669"/>
    <property type="project" value="InterPro"/>
</dbReference>
<keyword evidence="4" id="KW-1185">Reference proteome</keyword>
<dbReference type="KEGG" id="bid:Bind_2370"/>
<evidence type="ECO:0000259" key="1">
    <source>
        <dbReference type="PROSITE" id="PS51707"/>
    </source>
</evidence>
<dbReference type="SMART" id="SM01118">
    <property type="entry name" value="CYTH"/>
    <property type="match status" value="1"/>
</dbReference>
<dbReference type="Gene3D" id="1.40.20.10">
    <property type="entry name" value="CHAD domain"/>
    <property type="match status" value="1"/>
</dbReference>
<dbReference type="CDD" id="cd07756">
    <property type="entry name" value="CYTH-like_Pase_CHAD"/>
    <property type="match status" value="1"/>
</dbReference>
<dbReference type="InterPro" id="IPR007899">
    <property type="entry name" value="CHAD_dom"/>
</dbReference>
<evidence type="ECO:0000313" key="4">
    <source>
        <dbReference type="Proteomes" id="UP000001695"/>
    </source>
</evidence>
<dbReference type="InterPro" id="IPR033469">
    <property type="entry name" value="CYTH-like_dom_sf"/>
</dbReference>
<dbReference type="InterPro" id="IPR023577">
    <property type="entry name" value="CYTH_domain"/>
</dbReference>
<proteinExistence type="predicted"/>
<dbReference type="PANTHER" id="PTHR39569">
    <property type="entry name" value="INORGANIC TRIPHOSPHATASE"/>
    <property type="match status" value="1"/>
</dbReference>
<feature type="domain" description="CYTH" evidence="1">
    <location>
        <begin position="4"/>
        <end position="206"/>
    </location>
</feature>
<name>B2IHT8_BEII9</name>
<dbReference type="RefSeq" id="WP_012385334.1">
    <property type="nucleotide sequence ID" value="NC_010581.1"/>
</dbReference>
<dbReference type="Pfam" id="PF01928">
    <property type="entry name" value="CYTH"/>
    <property type="match status" value="1"/>
</dbReference>
<dbReference type="GO" id="GO:0046872">
    <property type="term" value="F:metal ion binding"/>
    <property type="evidence" value="ECO:0007669"/>
    <property type="project" value="TreeGrafter"/>
</dbReference>
<organism evidence="3 4">
    <name type="scientific">Beijerinckia indica subsp. indica (strain ATCC 9039 / DSM 1715 / NCIMB 8712)</name>
    <dbReference type="NCBI Taxonomy" id="395963"/>
    <lineage>
        <taxon>Bacteria</taxon>
        <taxon>Pseudomonadati</taxon>
        <taxon>Pseudomonadota</taxon>
        <taxon>Alphaproteobacteria</taxon>
        <taxon>Hyphomicrobiales</taxon>
        <taxon>Beijerinckiaceae</taxon>
        <taxon>Beijerinckia</taxon>
    </lineage>
</organism>
<dbReference type="EMBL" id="CP001016">
    <property type="protein sequence ID" value="ACB95981.1"/>
    <property type="molecule type" value="Genomic_DNA"/>
</dbReference>
<protein>
    <submittedName>
        <fullName evidence="3">Adenylate cyclase</fullName>
    </submittedName>
</protein>